<keyword evidence="4" id="KW-1185">Reference proteome</keyword>
<evidence type="ECO:0000313" key="3">
    <source>
        <dbReference type="EMBL" id="SFM21511.1"/>
    </source>
</evidence>
<dbReference type="SUPFAM" id="SSF53474">
    <property type="entry name" value="alpha/beta-Hydrolases"/>
    <property type="match status" value="1"/>
</dbReference>
<evidence type="ECO:0000313" key="4">
    <source>
        <dbReference type="Proteomes" id="UP000198519"/>
    </source>
</evidence>
<name>A0A1I4P133_9GAMM</name>
<evidence type="ECO:0000259" key="2">
    <source>
        <dbReference type="Pfam" id="PF00561"/>
    </source>
</evidence>
<dbReference type="RefSeq" id="WP_175481873.1">
    <property type="nucleotide sequence ID" value="NZ_FOUE01000002.1"/>
</dbReference>
<dbReference type="Gene3D" id="3.40.50.1820">
    <property type="entry name" value="alpha/beta hydrolase"/>
    <property type="match status" value="1"/>
</dbReference>
<feature type="domain" description="AB hydrolase-1" evidence="2">
    <location>
        <begin position="35"/>
        <end position="268"/>
    </location>
</feature>
<dbReference type="Proteomes" id="UP000198519">
    <property type="component" value="Unassembled WGS sequence"/>
</dbReference>
<dbReference type="PANTHER" id="PTHR43329">
    <property type="entry name" value="EPOXIDE HYDROLASE"/>
    <property type="match status" value="1"/>
</dbReference>
<dbReference type="EMBL" id="FOUE01000002">
    <property type="protein sequence ID" value="SFM21511.1"/>
    <property type="molecule type" value="Genomic_DNA"/>
</dbReference>
<dbReference type="PRINTS" id="PR00412">
    <property type="entry name" value="EPOXHYDRLASE"/>
</dbReference>
<reference evidence="4" key="1">
    <citation type="submission" date="2016-10" db="EMBL/GenBank/DDBJ databases">
        <authorList>
            <person name="Varghese N."/>
            <person name="Submissions S."/>
        </authorList>
    </citation>
    <scope>NUCLEOTIDE SEQUENCE [LARGE SCALE GENOMIC DNA]</scope>
    <source>
        <strain evidence="4">CGMCC 1.7061</strain>
    </source>
</reference>
<dbReference type="InterPro" id="IPR029058">
    <property type="entry name" value="AB_hydrolase_fold"/>
</dbReference>
<keyword evidence="1" id="KW-0378">Hydrolase</keyword>
<gene>
    <name evidence="3" type="ORF">SAMN04487963_1751</name>
</gene>
<evidence type="ECO:0000256" key="1">
    <source>
        <dbReference type="ARBA" id="ARBA00022801"/>
    </source>
</evidence>
<dbReference type="InterPro" id="IPR000639">
    <property type="entry name" value="Epox_hydrolase-like"/>
</dbReference>
<accession>A0A1I4P133</accession>
<dbReference type="Pfam" id="PF00561">
    <property type="entry name" value="Abhydrolase_1"/>
    <property type="match status" value="1"/>
</dbReference>
<dbReference type="STRING" id="488535.SAMN04487963_1751"/>
<dbReference type="InterPro" id="IPR000073">
    <property type="entry name" value="AB_hydrolase_1"/>
</dbReference>
<dbReference type="GO" id="GO:0016787">
    <property type="term" value="F:hydrolase activity"/>
    <property type="evidence" value="ECO:0007669"/>
    <property type="project" value="UniProtKB-KW"/>
</dbReference>
<organism evidence="3 4">
    <name type="scientific">Marinobacter zhejiangensis</name>
    <dbReference type="NCBI Taxonomy" id="488535"/>
    <lineage>
        <taxon>Bacteria</taxon>
        <taxon>Pseudomonadati</taxon>
        <taxon>Pseudomonadota</taxon>
        <taxon>Gammaproteobacteria</taxon>
        <taxon>Pseudomonadales</taxon>
        <taxon>Marinobacteraceae</taxon>
        <taxon>Marinobacter</taxon>
    </lineage>
</organism>
<proteinExistence type="predicted"/>
<protein>
    <submittedName>
        <fullName evidence="3">Pimeloyl-ACP methyl ester carboxylesterase</fullName>
    </submittedName>
</protein>
<sequence>MNNHKNDMNQLRQYFDHRGYKLSYLDTHPGDASRPVVLLIHGFPDTAVMWSEQIRFLVDAGYRCLAPDTLGCGDSELGRKLDDYNVFNIIAHHIALLDHLNIERADVVGHDWGAVQAWFLAAYHPTRLKTLTVVSVGHPTAYARAGLRQMVAGWYIAYFNLRGISERLLAGKGRLSLRSVFRSHPDMDEVMGRFSEPGRLVAALNLYRANLITVLTRSHPKVTVPTLGVWSEGDDFLVEKQMRDSEKWMAADWSYQRTGGAHWVPITEPGWLNSQILEHLAKGVA</sequence>
<dbReference type="AlphaFoldDB" id="A0A1I4P133"/>